<protein>
    <submittedName>
        <fullName evidence="2">Uncharacterized protein</fullName>
    </submittedName>
</protein>
<dbReference type="Proteomes" id="UP001142489">
    <property type="component" value="Unassembled WGS sequence"/>
</dbReference>
<proteinExistence type="predicted"/>
<accession>A0A9Q1AT66</accession>
<evidence type="ECO:0000313" key="3">
    <source>
        <dbReference type="Proteomes" id="UP001142489"/>
    </source>
</evidence>
<gene>
    <name evidence="2" type="ORF">JRQ81_007969</name>
</gene>
<evidence type="ECO:0000313" key="2">
    <source>
        <dbReference type="EMBL" id="KAJ7309893.1"/>
    </source>
</evidence>
<organism evidence="2 3">
    <name type="scientific">Phrynocephalus forsythii</name>
    <dbReference type="NCBI Taxonomy" id="171643"/>
    <lineage>
        <taxon>Eukaryota</taxon>
        <taxon>Metazoa</taxon>
        <taxon>Chordata</taxon>
        <taxon>Craniata</taxon>
        <taxon>Vertebrata</taxon>
        <taxon>Euteleostomi</taxon>
        <taxon>Lepidosauria</taxon>
        <taxon>Squamata</taxon>
        <taxon>Bifurcata</taxon>
        <taxon>Unidentata</taxon>
        <taxon>Episquamata</taxon>
        <taxon>Toxicofera</taxon>
        <taxon>Iguania</taxon>
        <taxon>Acrodonta</taxon>
        <taxon>Agamidae</taxon>
        <taxon>Agaminae</taxon>
        <taxon>Phrynocephalus</taxon>
    </lineage>
</organism>
<sequence>MLVMGPGCVRGLLGRIVLEGGGSDHPPGAKGGPQNAQTLGGKEEEKKAVKPEQEPKGRKWKSLTGGTSVCFCH</sequence>
<feature type="region of interest" description="Disordered" evidence="1">
    <location>
        <begin position="19"/>
        <end position="62"/>
    </location>
</feature>
<dbReference type="AlphaFoldDB" id="A0A9Q1AT66"/>
<dbReference type="EMBL" id="JAPFRF010000016">
    <property type="protein sequence ID" value="KAJ7309893.1"/>
    <property type="molecule type" value="Genomic_DNA"/>
</dbReference>
<reference evidence="2" key="1">
    <citation type="journal article" date="2023" name="DNA Res.">
        <title>Chromosome-level genome assembly of Phrynocephalus forsythii using third-generation DNA sequencing and Hi-C analysis.</title>
        <authorList>
            <person name="Qi Y."/>
            <person name="Zhao W."/>
            <person name="Zhao Y."/>
            <person name="Niu C."/>
            <person name="Cao S."/>
            <person name="Zhang Y."/>
        </authorList>
    </citation>
    <scope>NUCLEOTIDE SEQUENCE</scope>
    <source>
        <tissue evidence="2">Muscle</tissue>
    </source>
</reference>
<comment type="caution">
    <text evidence="2">The sequence shown here is derived from an EMBL/GenBank/DDBJ whole genome shotgun (WGS) entry which is preliminary data.</text>
</comment>
<feature type="compositionally biased region" description="Basic and acidic residues" evidence="1">
    <location>
        <begin position="41"/>
        <end position="57"/>
    </location>
</feature>
<evidence type="ECO:0000256" key="1">
    <source>
        <dbReference type="SAM" id="MobiDB-lite"/>
    </source>
</evidence>
<name>A0A9Q1AT66_9SAUR</name>
<keyword evidence="3" id="KW-1185">Reference proteome</keyword>